<gene>
    <name evidence="1" type="ORF">TM448A00065_0073</name>
    <name evidence="2" type="ORF">TM448B00134_0034</name>
</gene>
<organism evidence="1">
    <name type="scientific">viral metagenome</name>
    <dbReference type="NCBI Taxonomy" id="1070528"/>
    <lineage>
        <taxon>unclassified sequences</taxon>
        <taxon>metagenomes</taxon>
        <taxon>organismal metagenomes</taxon>
    </lineage>
</organism>
<proteinExistence type="predicted"/>
<evidence type="ECO:0000313" key="2">
    <source>
        <dbReference type="EMBL" id="QJH93740.1"/>
    </source>
</evidence>
<reference evidence="1" key="1">
    <citation type="submission" date="2020-03" db="EMBL/GenBank/DDBJ databases">
        <title>The deep terrestrial virosphere.</title>
        <authorList>
            <person name="Holmfeldt K."/>
            <person name="Nilsson E."/>
            <person name="Simone D."/>
            <person name="Lopez-Fernandez M."/>
            <person name="Wu X."/>
            <person name="de Brujin I."/>
            <person name="Lundin D."/>
            <person name="Andersson A."/>
            <person name="Bertilsson S."/>
            <person name="Dopson M."/>
        </authorList>
    </citation>
    <scope>NUCLEOTIDE SEQUENCE</scope>
    <source>
        <strain evidence="1">TM448A00065</strain>
        <strain evidence="2">TM448B00134</strain>
    </source>
</reference>
<dbReference type="EMBL" id="MT144591">
    <property type="protein sequence ID" value="QJH93740.1"/>
    <property type="molecule type" value="Genomic_DNA"/>
</dbReference>
<name>A0A6H1Z9H8_9ZZZZ</name>
<dbReference type="EMBL" id="MT143972">
    <property type="protein sequence ID" value="QJA44027.1"/>
    <property type="molecule type" value="Genomic_DNA"/>
</dbReference>
<evidence type="ECO:0000313" key="1">
    <source>
        <dbReference type="EMBL" id="QJA44027.1"/>
    </source>
</evidence>
<dbReference type="AlphaFoldDB" id="A0A6H1Z9H8"/>
<sequence length="153" mass="17768">MANPIDSRIAEMMLAAPDAQKLSVLWRNRARIVDNVTYWQMVATCWIGFGRTARLATFRGLLASQRPMRWRLMKKADRRVWRALPGTVTAYRAHDDGEDLGEMISWTIDRAVAEKFAAAWEREVVTRQFPKRDVVAYFDRRGEREILVLRAGK</sequence>
<protein>
    <submittedName>
        <fullName evidence="1">Uncharacterized protein</fullName>
    </submittedName>
</protein>
<accession>A0A6H1Z9H8</accession>